<dbReference type="KEGG" id="ggr:HKW67_12275"/>
<dbReference type="AlphaFoldDB" id="A0A6M4IQG2"/>
<dbReference type="InterPro" id="IPR014756">
    <property type="entry name" value="Ig_E-set"/>
</dbReference>
<feature type="domain" description="IPT/TIG" evidence="1">
    <location>
        <begin position="5"/>
        <end position="79"/>
    </location>
</feature>
<dbReference type="CDD" id="cd00603">
    <property type="entry name" value="IPT_PCSR"/>
    <property type="match status" value="1"/>
</dbReference>
<dbReference type="InterPro" id="IPR013783">
    <property type="entry name" value="Ig-like_fold"/>
</dbReference>
<organism evidence="2 3">
    <name type="scientific">Gemmatimonas groenlandica</name>
    <dbReference type="NCBI Taxonomy" id="2732249"/>
    <lineage>
        <taxon>Bacteria</taxon>
        <taxon>Pseudomonadati</taxon>
        <taxon>Gemmatimonadota</taxon>
        <taxon>Gemmatimonadia</taxon>
        <taxon>Gemmatimonadales</taxon>
        <taxon>Gemmatimonadaceae</taxon>
        <taxon>Gemmatimonas</taxon>
    </lineage>
</organism>
<name>A0A6M4IQG2_9BACT</name>
<evidence type="ECO:0000313" key="2">
    <source>
        <dbReference type="EMBL" id="QJR36228.1"/>
    </source>
</evidence>
<dbReference type="SUPFAM" id="SSF81296">
    <property type="entry name" value="E set domains"/>
    <property type="match status" value="1"/>
</dbReference>
<keyword evidence="3" id="KW-1185">Reference proteome</keyword>
<dbReference type="InterPro" id="IPR002909">
    <property type="entry name" value="IPT_dom"/>
</dbReference>
<evidence type="ECO:0000313" key="3">
    <source>
        <dbReference type="Proteomes" id="UP000500938"/>
    </source>
</evidence>
<gene>
    <name evidence="2" type="ORF">HKW67_12275</name>
</gene>
<dbReference type="Pfam" id="PF01833">
    <property type="entry name" value="TIG"/>
    <property type="match status" value="1"/>
</dbReference>
<reference evidence="2 3" key="1">
    <citation type="submission" date="2020-05" db="EMBL/GenBank/DDBJ databases">
        <title>Complete genome sequence of Gemmatimonas greenlandica TET16.</title>
        <authorList>
            <person name="Zeng Y."/>
        </authorList>
    </citation>
    <scope>NUCLEOTIDE SEQUENCE [LARGE SCALE GENOMIC DNA]</scope>
    <source>
        <strain evidence="2 3">TET16</strain>
    </source>
</reference>
<accession>A0A6M4IQG2</accession>
<dbReference type="Gene3D" id="2.60.40.10">
    <property type="entry name" value="Immunoglobulins"/>
    <property type="match status" value="1"/>
</dbReference>
<dbReference type="RefSeq" id="WP_171225663.1">
    <property type="nucleotide sequence ID" value="NZ_CP053085.1"/>
</dbReference>
<proteinExistence type="predicted"/>
<evidence type="ECO:0000259" key="1">
    <source>
        <dbReference type="Pfam" id="PF01833"/>
    </source>
</evidence>
<dbReference type="Proteomes" id="UP000500938">
    <property type="component" value="Chromosome"/>
</dbReference>
<protein>
    <recommendedName>
        <fullName evidence="1">IPT/TIG domain-containing protein</fullName>
    </recommendedName>
</protein>
<sequence>MPLIPRLSQFSPDTLVSGASVVITGENLAHAVDSISLTVGGVVLQVRSASATRIDAIVPVGALPCAATATQPVTLTVAGTVLSATVPVRAANRLALKAGESANLLSADDVRCTELVAPATGTARYMLAVVNTSDVASASSAFELRGTGTGAMAGQMSAMKNPQAFGSMVATSSPSTLINASLLPGMRTESLVAQQAAAAESRHDNQLDAQRTIAARAGSATTQWTAARAEKTNRLGVAMASSAASLNVGDVVTMKALYNSCSAGRDVQARVVYAGSRAVVLEDVAAPRARTMDADYRAIGDEFDRVQYPLLRDNIGDPLAMNGAMNGDGRVTMLFTRFVNDSVAGTAGYVSACNFYPKSTFAASNENEVFYARVATATETPADWRRAMRSTVIHEGKHLASFAERLASNTPFEESWLEESTARIAEELYSRTFTSGGSWKGNTGFATTVRCEVYQCDDRPLMMWKHFSMLHQYLRGVDTLSPLGASTNNDVTFYASGWSLVRWAADQYATSEGAWLKALVKGGAQTGLANLAQRTGRPAGELLADWALANAVDDVAGFTPARKQLTFPSWNVADVWSGLAGTYPGAFSAAPLRARSMSFGSFTLPVQQLRAFSSSYFSFDGAQAGGQLIELRGEGGATAAPAGLRVAVVRVE</sequence>
<dbReference type="EMBL" id="CP053085">
    <property type="protein sequence ID" value="QJR36228.1"/>
    <property type="molecule type" value="Genomic_DNA"/>
</dbReference>